<dbReference type="PANTHER" id="PTHR43798">
    <property type="entry name" value="MONOACYLGLYCEROL LIPASE"/>
    <property type="match status" value="1"/>
</dbReference>
<dbReference type="GO" id="GO:0016787">
    <property type="term" value="F:hydrolase activity"/>
    <property type="evidence" value="ECO:0007669"/>
    <property type="project" value="UniProtKB-KW"/>
</dbReference>
<reference evidence="3 4" key="1">
    <citation type="submission" date="2020-06" db="EMBL/GenBank/DDBJ databases">
        <title>Genome mining for natural products.</title>
        <authorList>
            <person name="Zhang B."/>
            <person name="Shi J."/>
            <person name="Ge H."/>
        </authorList>
    </citation>
    <scope>NUCLEOTIDE SEQUENCE [LARGE SCALE GENOMIC DNA]</scope>
    <source>
        <strain evidence="3 4">NA00687</strain>
    </source>
</reference>
<dbReference type="EMBL" id="CP054929">
    <property type="protein sequence ID" value="QKW50483.1"/>
    <property type="molecule type" value="Genomic_DNA"/>
</dbReference>
<dbReference type="GO" id="GO:0016020">
    <property type="term" value="C:membrane"/>
    <property type="evidence" value="ECO:0007669"/>
    <property type="project" value="TreeGrafter"/>
</dbReference>
<dbReference type="RefSeq" id="WP_176162219.1">
    <property type="nucleotide sequence ID" value="NZ_CP054929.1"/>
</dbReference>
<name>A0A7H8N801_9ACTN</name>
<dbReference type="InterPro" id="IPR029058">
    <property type="entry name" value="AB_hydrolase_fold"/>
</dbReference>
<dbReference type="Proteomes" id="UP000509303">
    <property type="component" value="Chromosome"/>
</dbReference>
<dbReference type="Gene3D" id="3.40.50.1820">
    <property type="entry name" value="alpha/beta hydrolase"/>
    <property type="match status" value="1"/>
</dbReference>
<dbReference type="PRINTS" id="PR00111">
    <property type="entry name" value="ABHYDROLASE"/>
</dbReference>
<accession>A0A7H8N801</accession>
<feature type="domain" description="AB hydrolase-1" evidence="2">
    <location>
        <begin position="21"/>
        <end position="258"/>
    </location>
</feature>
<dbReference type="Pfam" id="PF00561">
    <property type="entry name" value="Abhydrolase_1"/>
    <property type="match status" value="1"/>
</dbReference>
<evidence type="ECO:0000313" key="4">
    <source>
        <dbReference type="Proteomes" id="UP000509303"/>
    </source>
</evidence>
<gene>
    <name evidence="3" type="ORF">HUT08_14160</name>
</gene>
<proteinExistence type="predicted"/>
<dbReference type="InterPro" id="IPR000073">
    <property type="entry name" value="AB_hydrolase_1"/>
</dbReference>
<sequence length="287" mass="31145">MPYFEGSDGTSLFYTDWGRGKPVVFVAGAWLSSSAWELQMLPLSERGLRCVAFDKRGHGRSDWVGHGFDYDTLADDLAALLDHLDLREVTLVAHSMGGGEAIRYLTRHGYARVSRVVLMAVTAPLLVETPDHPEGIGQEVLDALLATQARDRPRWMAQNAQAFFATHLGNTVSTELIEQTVRRCLDCSAKAAVEVVRTGFCTDLREEVSALRVPTLIIHGDADASAPVDLCGRRLAHLVPDNVYKEYPAAGHGLFVTHAERVNQDLLDFVAAPAPAAATVGGGRRGA</sequence>
<dbReference type="SUPFAM" id="SSF53474">
    <property type="entry name" value="alpha/beta-Hydrolases"/>
    <property type="match status" value="1"/>
</dbReference>
<evidence type="ECO:0000313" key="3">
    <source>
        <dbReference type="EMBL" id="QKW50483.1"/>
    </source>
</evidence>
<evidence type="ECO:0000256" key="1">
    <source>
        <dbReference type="ARBA" id="ARBA00022801"/>
    </source>
</evidence>
<keyword evidence="1 3" id="KW-0378">Hydrolase</keyword>
<organism evidence="3 4">
    <name type="scientific">Streptomyces buecherae</name>
    <dbReference type="NCBI Taxonomy" id="2763006"/>
    <lineage>
        <taxon>Bacteria</taxon>
        <taxon>Bacillati</taxon>
        <taxon>Actinomycetota</taxon>
        <taxon>Actinomycetes</taxon>
        <taxon>Kitasatosporales</taxon>
        <taxon>Streptomycetaceae</taxon>
        <taxon>Streptomyces</taxon>
    </lineage>
</organism>
<evidence type="ECO:0000259" key="2">
    <source>
        <dbReference type="Pfam" id="PF00561"/>
    </source>
</evidence>
<protein>
    <submittedName>
        <fullName evidence="3">Alpha/beta hydrolase</fullName>
    </submittedName>
</protein>
<dbReference type="InterPro" id="IPR050266">
    <property type="entry name" value="AB_hydrolase_sf"/>
</dbReference>
<dbReference type="AlphaFoldDB" id="A0A7H8N801"/>
<dbReference type="PANTHER" id="PTHR43798:SF31">
    <property type="entry name" value="AB HYDROLASE SUPERFAMILY PROTEIN YCLE"/>
    <property type="match status" value="1"/>
</dbReference>
<keyword evidence="4" id="KW-1185">Reference proteome</keyword>